<sequence>RRPCGAWSKAARGDRHPNESGLDAATVPGVNRRVAALRLPPTVVLAVQHQRRQTGRVRPEAMVARTR</sequence>
<dbReference type="EMBL" id="BKCJ011854106">
    <property type="protein sequence ID" value="GFD58520.1"/>
    <property type="molecule type" value="Genomic_DNA"/>
</dbReference>
<dbReference type="AlphaFoldDB" id="A0A699XJJ0"/>
<comment type="caution">
    <text evidence="2">The sequence shown here is derived from an EMBL/GenBank/DDBJ whole genome shotgun (WGS) entry which is preliminary data.</text>
</comment>
<name>A0A699XJJ0_TANCI</name>
<evidence type="ECO:0000313" key="2">
    <source>
        <dbReference type="EMBL" id="GFD58520.1"/>
    </source>
</evidence>
<evidence type="ECO:0000256" key="1">
    <source>
        <dbReference type="SAM" id="MobiDB-lite"/>
    </source>
</evidence>
<feature type="region of interest" description="Disordered" evidence="1">
    <location>
        <begin position="1"/>
        <end position="25"/>
    </location>
</feature>
<proteinExistence type="predicted"/>
<organism evidence="2">
    <name type="scientific">Tanacetum cinerariifolium</name>
    <name type="common">Dalmatian daisy</name>
    <name type="synonym">Chrysanthemum cinerariifolium</name>
    <dbReference type="NCBI Taxonomy" id="118510"/>
    <lineage>
        <taxon>Eukaryota</taxon>
        <taxon>Viridiplantae</taxon>
        <taxon>Streptophyta</taxon>
        <taxon>Embryophyta</taxon>
        <taxon>Tracheophyta</taxon>
        <taxon>Spermatophyta</taxon>
        <taxon>Magnoliopsida</taxon>
        <taxon>eudicotyledons</taxon>
        <taxon>Gunneridae</taxon>
        <taxon>Pentapetalae</taxon>
        <taxon>asterids</taxon>
        <taxon>campanulids</taxon>
        <taxon>Asterales</taxon>
        <taxon>Asteraceae</taxon>
        <taxon>Asteroideae</taxon>
        <taxon>Anthemideae</taxon>
        <taxon>Anthemidinae</taxon>
        <taxon>Tanacetum</taxon>
    </lineage>
</organism>
<accession>A0A699XJJ0</accession>
<reference evidence="2" key="1">
    <citation type="journal article" date="2019" name="Sci. Rep.">
        <title>Draft genome of Tanacetum cinerariifolium, the natural source of mosquito coil.</title>
        <authorList>
            <person name="Yamashiro T."/>
            <person name="Shiraishi A."/>
            <person name="Satake H."/>
            <person name="Nakayama K."/>
        </authorList>
    </citation>
    <scope>NUCLEOTIDE SEQUENCE</scope>
</reference>
<protein>
    <submittedName>
        <fullName evidence="2">Uncharacterized protein</fullName>
    </submittedName>
</protein>
<feature type="non-terminal residue" evidence="2">
    <location>
        <position position="1"/>
    </location>
</feature>
<gene>
    <name evidence="2" type="ORF">Tci_930489</name>
</gene>